<geneLocation type="plasmid" evidence="3">
    <name>pamcp48-600</name>
</geneLocation>
<dbReference type="Proteomes" id="UP000182101">
    <property type="component" value="Plasmid pAMCP48-600"/>
</dbReference>
<proteinExistence type="predicted"/>
<feature type="coiled-coil region" evidence="1">
    <location>
        <begin position="3"/>
        <end position="60"/>
    </location>
</feature>
<name>A0AAC9JEE9_9ALTE</name>
<reference evidence="2 3" key="1">
    <citation type="submission" date="2016-11" db="EMBL/GenBank/DDBJ databases">
        <title>Networking in microbes: conjugative elements and plasmids in the genus Alteromonas.</title>
        <authorList>
            <person name="Lopez-Perez M."/>
            <person name="Ramon-Marco N."/>
            <person name="Rodriguez-Valera F."/>
        </authorList>
    </citation>
    <scope>NUCLEOTIDE SEQUENCE [LARGE SCALE GENOMIC DNA]</scope>
    <source>
        <strain evidence="2 3">CP48</strain>
        <plasmid evidence="3">pamcp48-600</plasmid>
    </source>
</reference>
<keyword evidence="2" id="KW-0614">Plasmid</keyword>
<protein>
    <submittedName>
        <fullName evidence="2">Uncharacterized protein</fullName>
    </submittedName>
</protein>
<dbReference type="AlphaFoldDB" id="A0AAC9JEE9"/>
<keyword evidence="1" id="KW-0175">Coiled coil</keyword>
<dbReference type="EMBL" id="CP018025">
    <property type="protein sequence ID" value="APD92198.1"/>
    <property type="molecule type" value="Genomic_DNA"/>
</dbReference>
<evidence type="ECO:0000313" key="2">
    <source>
        <dbReference type="EMBL" id="APD92198.1"/>
    </source>
</evidence>
<evidence type="ECO:0000313" key="3">
    <source>
        <dbReference type="Proteomes" id="UP000182101"/>
    </source>
</evidence>
<sequence length="62" mass="7041">MSKNVEEQNNNEAQELLIQAKALSDMADDWVAMGSELISIDDVRHRAARLRQKAKNLTSEEK</sequence>
<accession>A0AAC9JEE9</accession>
<evidence type="ECO:0000256" key="1">
    <source>
        <dbReference type="SAM" id="Coils"/>
    </source>
</evidence>
<organism evidence="2 3">
    <name type="scientific">Alteromonas mediterranea</name>
    <dbReference type="NCBI Taxonomy" id="314275"/>
    <lineage>
        <taxon>Bacteria</taxon>
        <taxon>Pseudomonadati</taxon>
        <taxon>Pseudomonadota</taxon>
        <taxon>Gammaproteobacteria</taxon>
        <taxon>Alteromonadales</taxon>
        <taxon>Alteromonadaceae</taxon>
        <taxon>Alteromonas/Salinimonas group</taxon>
        <taxon>Alteromonas</taxon>
    </lineage>
</organism>
<gene>
    <name evidence="2" type="ORF">BM524_19965</name>
</gene>
<dbReference type="RefSeq" id="WP_071960811.1">
    <property type="nucleotide sequence ID" value="NZ_CP018025.1"/>
</dbReference>